<evidence type="ECO:0000256" key="3">
    <source>
        <dbReference type="ARBA" id="ARBA00023002"/>
    </source>
</evidence>
<evidence type="ECO:0000259" key="5">
    <source>
        <dbReference type="Pfam" id="PF00775"/>
    </source>
</evidence>
<dbReference type="GO" id="GO:0016702">
    <property type="term" value="F:oxidoreductase activity, acting on single donors with incorporation of molecular oxygen, incorporation of two atoms of oxygen"/>
    <property type="evidence" value="ECO:0007669"/>
    <property type="project" value="InterPro"/>
</dbReference>
<feature type="domain" description="Intradiol ring-cleavage dioxygenases" evidence="5">
    <location>
        <begin position="84"/>
        <end position="283"/>
    </location>
</feature>
<dbReference type="Gene3D" id="2.60.130.10">
    <property type="entry name" value="Aromatic compound dioxygenase"/>
    <property type="match status" value="1"/>
</dbReference>
<dbReference type="SUPFAM" id="SSF49482">
    <property type="entry name" value="Aromatic compound dioxygenase"/>
    <property type="match status" value="1"/>
</dbReference>
<evidence type="ECO:0000256" key="2">
    <source>
        <dbReference type="ARBA" id="ARBA00022964"/>
    </source>
</evidence>
<accession>A0AA90H9M4</accession>
<organism evidence="6">
    <name type="scientific">Streptantibioticus silvisoli</name>
    <dbReference type="NCBI Taxonomy" id="2705255"/>
    <lineage>
        <taxon>Bacteria</taxon>
        <taxon>Bacillati</taxon>
        <taxon>Actinomycetota</taxon>
        <taxon>Actinomycetes</taxon>
        <taxon>Kitasatosporales</taxon>
        <taxon>Streptomycetaceae</taxon>
        <taxon>Streptantibioticus</taxon>
    </lineage>
</organism>
<dbReference type="Pfam" id="PF00775">
    <property type="entry name" value="Dioxygenase_C"/>
    <property type="match status" value="1"/>
</dbReference>
<feature type="region of interest" description="Disordered" evidence="4">
    <location>
        <begin position="285"/>
        <end position="307"/>
    </location>
</feature>
<evidence type="ECO:0000256" key="1">
    <source>
        <dbReference type="ARBA" id="ARBA00007825"/>
    </source>
</evidence>
<keyword evidence="2" id="KW-0223">Dioxygenase</keyword>
<dbReference type="InterPro" id="IPR050770">
    <property type="entry name" value="Intradiol_RC_Dioxygenase"/>
</dbReference>
<dbReference type="RefSeq" id="WP_271313110.1">
    <property type="nucleotide sequence ID" value="NZ_JABXJJ020000072.1"/>
</dbReference>
<comment type="similarity">
    <text evidence="1">Belongs to the intradiol ring-cleavage dioxygenase family.</text>
</comment>
<keyword evidence="3" id="KW-0560">Oxidoreductase</keyword>
<dbReference type="InterPro" id="IPR000627">
    <property type="entry name" value="Intradiol_dOase_C"/>
</dbReference>
<dbReference type="EMBL" id="JABXJJ020000072">
    <property type="protein sequence ID" value="MDI5974376.1"/>
    <property type="molecule type" value="Genomic_DNA"/>
</dbReference>
<dbReference type="PANTHER" id="PTHR33711">
    <property type="entry name" value="DIOXYGENASE, PUTATIVE (AFU_ORTHOLOGUE AFUA_2G02910)-RELATED"/>
    <property type="match status" value="1"/>
</dbReference>
<evidence type="ECO:0000313" key="6">
    <source>
        <dbReference type="EMBL" id="MDI5974376.1"/>
    </source>
</evidence>
<protein>
    <submittedName>
        <fullName evidence="6">Catechol 1,2-dioxygenase</fullName>
    </submittedName>
</protein>
<name>A0AA90H9M4_9ACTN</name>
<feature type="region of interest" description="Disordered" evidence="4">
    <location>
        <begin position="71"/>
        <end position="114"/>
    </location>
</feature>
<proteinExistence type="inferred from homology"/>
<dbReference type="GO" id="GO:0008199">
    <property type="term" value="F:ferric iron binding"/>
    <property type="evidence" value="ECO:0007669"/>
    <property type="project" value="InterPro"/>
</dbReference>
<sequence length="307" mass="32355">MSKPAETRLQVVFADLRRAVDDVIAKHRVTMEELSAAVRWVQQAADAGELPLATVLFVKAVLKGTEGAGYAHPESDGASSWEMEGPAHLPGAPLLDSPAVLPSRPGEPGEPLIVSGSVRSTAGEPLPGAVLDVWQIDADNIYSGLTAADFMPLDIPNDATGIPADNLRARVVADSGGHYEFRTVMPGVESFGFRPGGPLADLTRALRLPGERPVHIHAIVSAGGSLTLTTQIYFDGDPRVDGVIEGPVPAAAVGTTTRHDDPDDCRAHGLDRPYRALTHDFVLRPATSSSSRRRAGSADAARSTEGK</sequence>
<dbReference type="InterPro" id="IPR015889">
    <property type="entry name" value="Intradiol_dOase_core"/>
</dbReference>
<dbReference type="PANTHER" id="PTHR33711:SF7">
    <property type="entry name" value="INTRADIOL RING-CLEAVAGE DIOXYGENASES DOMAIN-CONTAINING PROTEIN-RELATED"/>
    <property type="match status" value="1"/>
</dbReference>
<comment type="caution">
    <text evidence="6">The sequence shown here is derived from an EMBL/GenBank/DDBJ whole genome shotgun (WGS) entry which is preliminary data.</text>
</comment>
<reference evidence="6" key="1">
    <citation type="submission" date="2023-05" db="EMBL/GenBank/DDBJ databases">
        <title>Streptantibioticus silvisoli sp. nov., acidotolerant actinomycetes 1 from pine litter.</title>
        <authorList>
            <person name="Swiecimska M."/>
            <person name="Golinska P."/>
            <person name="Sangal V."/>
            <person name="Wachnowicz B."/>
            <person name="Goodfellow M."/>
        </authorList>
    </citation>
    <scope>NUCLEOTIDE SEQUENCE</scope>
    <source>
        <strain evidence="6">SL13</strain>
    </source>
</reference>
<gene>
    <name evidence="6" type="ORF">POF50_034380</name>
</gene>
<dbReference type="AlphaFoldDB" id="A0AA90H9M4"/>
<evidence type="ECO:0000256" key="4">
    <source>
        <dbReference type="SAM" id="MobiDB-lite"/>
    </source>
</evidence>